<reference evidence="7 8" key="1">
    <citation type="journal article" date="2015" name="Mol. Biochem. Parasitol.">
        <title>Identification of polymorphic genes for use in assemblage B genotyping assays through comparative genomics of multiple assemblage B Giardia duodenalis isolates.</title>
        <authorList>
            <person name="Wielinga C."/>
            <person name="Thompson R.C."/>
            <person name="Monis P."/>
            <person name="Ryan U."/>
        </authorList>
    </citation>
    <scope>NUCLEOTIDE SEQUENCE [LARGE SCALE GENOMIC DNA]</scope>
    <source>
        <strain evidence="7 8">BAH15c1</strain>
    </source>
</reference>
<dbReference type="PIRSF" id="PIRSF017302">
    <property type="entry name" value="Gltscr2"/>
    <property type="match status" value="1"/>
</dbReference>
<dbReference type="GO" id="GO:0005654">
    <property type="term" value="C:nucleoplasm"/>
    <property type="evidence" value="ECO:0007669"/>
    <property type="project" value="UniProtKB-SubCell"/>
</dbReference>
<comment type="caution">
    <text evidence="7">The sequence shown here is derived from an EMBL/GenBank/DDBJ whole genome shotgun (WGS) entry which is preliminary data.</text>
</comment>
<comment type="subcellular location">
    <subcellularLocation>
        <location evidence="5">Nucleus</location>
        <location evidence="5">Nucleolus</location>
    </subcellularLocation>
    <subcellularLocation>
        <location evidence="5">Nucleus</location>
        <location evidence="5">Nucleoplasm</location>
    </subcellularLocation>
</comment>
<dbReference type="GO" id="GO:0006364">
    <property type="term" value="P:rRNA processing"/>
    <property type="evidence" value="ECO:0007669"/>
    <property type="project" value="TreeGrafter"/>
</dbReference>
<keyword evidence="4 5" id="KW-0539">Nucleus</keyword>
<evidence type="ECO:0000313" key="7">
    <source>
        <dbReference type="EMBL" id="KWX12898.1"/>
    </source>
</evidence>
<proteinExistence type="inferred from homology"/>
<evidence type="ECO:0000256" key="6">
    <source>
        <dbReference type="SAM" id="MobiDB-lite"/>
    </source>
</evidence>
<dbReference type="GO" id="GO:0008097">
    <property type="term" value="F:5S rRNA binding"/>
    <property type="evidence" value="ECO:0007669"/>
    <property type="project" value="TreeGrafter"/>
</dbReference>
<evidence type="ECO:0000256" key="2">
    <source>
        <dbReference type="ARBA" id="ARBA00018339"/>
    </source>
</evidence>
<dbReference type="GO" id="GO:0005730">
    <property type="term" value="C:nucleolus"/>
    <property type="evidence" value="ECO:0007669"/>
    <property type="project" value="UniProtKB-SubCell"/>
</dbReference>
<evidence type="ECO:0000256" key="4">
    <source>
        <dbReference type="ARBA" id="ARBA00023242"/>
    </source>
</evidence>
<feature type="region of interest" description="Disordered" evidence="6">
    <location>
        <begin position="328"/>
        <end position="350"/>
    </location>
</feature>
<evidence type="ECO:0000256" key="1">
    <source>
        <dbReference type="ARBA" id="ARBA00008838"/>
    </source>
</evidence>
<dbReference type="Proteomes" id="UP000070089">
    <property type="component" value="Unassembled WGS sequence"/>
</dbReference>
<name>A0A132NSC0_GIAIN</name>
<dbReference type="PANTHER" id="PTHR14211">
    <property type="entry name" value="GLIOMA SUPPRESSOR CANDIDATE REGION GENE 2"/>
    <property type="match status" value="1"/>
</dbReference>
<dbReference type="GO" id="GO:0000027">
    <property type="term" value="P:ribosomal large subunit assembly"/>
    <property type="evidence" value="ECO:0007669"/>
    <property type="project" value="UniProtKB-UniRule"/>
</dbReference>
<protein>
    <recommendedName>
        <fullName evidence="2 5">Ribosome biogenesis protein NOP53</fullName>
    </recommendedName>
</protein>
<comment type="similarity">
    <text evidence="1 5">Belongs to the NOP53 family.</text>
</comment>
<dbReference type="PANTHER" id="PTHR14211:SF7">
    <property type="entry name" value="RIBOSOME BIOGENESIS PROTEIN NOP53"/>
    <property type="match status" value="1"/>
</dbReference>
<gene>
    <name evidence="7" type="ORF">QR46_3118</name>
</gene>
<sequence>MSRKSKHRIHHITASKKSKVSRKRHYDDERELFREDYVVKKPCNPCPKQVHMKPREPQPNKYDEQQVKEFIKLANENQQLLDEMTLNARIAKAKQKKADNIVKTFDIWSAPAPEKQVVDYTGKPIPVPHKLSERVPSIDELQGKTTSVIELPHTAVSYNPTYLSQQQVIERLARKYISEDKAAAKLRAIRPSSFTPEEVHEEHINALLQYIIERDKIKAAPLEQQGSHASEFDTSRPPLITDTASSRLPLTDEARRLLEENKLEEVHMTQTDRRLKRRQIREMSQELKALDELIKQVHISKLAASIDAGTFDINKLTSQSIETEIGKAEKKIRQPTDRPIPQEEPPVPLTEDCKGTMRLVKPVGSVLSDRWVSAQRRNLIEIGVPNNPDKQNATRQWKVIVH</sequence>
<evidence type="ECO:0000256" key="3">
    <source>
        <dbReference type="ARBA" id="ARBA00022517"/>
    </source>
</evidence>
<evidence type="ECO:0000256" key="5">
    <source>
        <dbReference type="PIRNR" id="PIRNR017302"/>
    </source>
</evidence>
<comment type="function">
    <text evidence="5">May play a role in ribosome biogenesis.</text>
</comment>
<dbReference type="VEuPathDB" id="GiardiaDB:QR46_3118"/>
<organism evidence="7 8">
    <name type="scientific">Giardia duodenalis assemblage B</name>
    <dbReference type="NCBI Taxonomy" id="1394984"/>
    <lineage>
        <taxon>Eukaryota</taxon>
        <taxon>Metamonada</taxon>
        <taxon>Diplomonadida</taxon>
        <taxon>Hexamitidae</taxon>
        <taxon>Giardiinae</taxon>
        <taxon>Giardia</taxon>
    </lineage>
</organism>
<feature type="region of interest" description="Disordered" evidence="6">
    <location>
        <begin position="223"/>
        <end position="243"/>
    </location>
</feature>
<keyword evidence="3 5" id="KW-0690">Ribosome biogenesis</keyword>
<feature type="region of interest" description="Disordered" evidence="6">
    <location>
        <begin position="1"/>
        <end position="26"/>
    </location>
</feature>
<dbReference type="OrthoDB" id="5072at2759"/>
<dbReference type="EMBL" id="JXTI01000094">
    <property type="protein sequence ID" value="KWX12898.1"/>
    <property type="molecule type" value="Genomic_DNA"/>
</dbReference>
<dbReference type="Pfam" id="PF07767">
    <property type="entry name" value="Nop53"/>
    <property type="match status" value="1"/>
</dbReference>
<feature type="compositionally biased region" description="Basic residues" evidence="6">
    <location>
        <begin position="1"/>
        <end position="24"/>
    </location>
</feature>
<accession>A0A132NSC0</accession>
<dbReference type="AlphaFoldDB" id="A0A132NSC0"/>
<dbReference type="InterPro" id="IPR011687">
    <property type="entry name" value="Nop53/GLTSCR2"/>
</dbReference>
<evidence type="ECO:0000313" key="8">
    <source>
        <dbReference type="Proteomes" id="UP000070089"/>
    </source>
</evidence>